<dbReference type="RefSeq" id="WP_014072994.1">
    <property type="nucleotide sequence ID" value="NZ_AYYL01000031.1"/>
</dbReference>
<evidence type="ECO:0000256" key="2">
    <source>
        <dbReference type="SAM" id="SignalP"/>
    </source>
</evidence>
<dbReference type="Proteomes" id="UP000182635">
    <property type="component" value="Unassembled WGS sequence"/>
</dbReference>
<feature type="chain" id="PRO_5010311488" evidence="2">
    <location>
        <begin position="26"/>
        <end position="259"/>
    </location>
</feature>
<dbReference type="EMBL" id="FOPI01000032">
    <property type="protein sequence ID" value="SFG53521.1"/>
    <property type="molecule type" value="Genomic_DNA"/>
</dbReference>
<feature type="signal peptide" evidence="2">
    <location>
        <begin position="1"/>
        <end position="25"/>
    </location>
</feature>
<organism evidence="4 5">
    <name type="scientific">Ligilactobacillus ruminis DSM 20403 = NBRC 102161</name>
    <dbReference type="NCBI Taxonomy" id="1423798"/>
    <lineage>
        <taxon>Bacteria</taxon>
        <taxon>Bacillati</taxon>
        <taxon>Bacillota</taxon>
        <taxon>Bacilli</taxon>
        <taxon>Lactobacillales</taxon>
        <taxon>Lactobacillaceae</taxon>
        <taxon>Ligilactobacillus</taxon>
    </lineage>
</organism>
<protein>
    <submittedName>
        <fullName evidence="4">ABC-type amino acid transport substrate-binding protein</fullName>
    </submittedName>
</protein>
<dbReference type="SMART" id="SM00062">
    <property type="entry name" value="PBPb"/>
    <property type="match status" value="1"/>
</dbReference>
<sequence>MKPKKILAALFAAFFIMLFPSNANASMTVGILKDNAPYSTFYHRKARGLEPELAKKMTDDSVIFRAYDTRKQLESALKKRRIQIAFGSIDAFNVNQDVFDVSEPYLYEPNVLFRRSDGKRKTIKKLANKPVGMLKDGNQTYLLKNVLLKPRSFKNIKTMDKALADGKIYAAILSDYDYSNYLKDHPEHVKAADATNDEQTAELFVKISDPAITSSQFVAVTYKNEKLLTKINSAIVSMHDDGTLQELSQKYLSKDISLQ</sequence>
<reference evidence="5" key="1">
    <citation type="submission" date="2016-10" db="EMBL/GenBank/DDBJ databases">
        <authorList>
            <person name="Varghese N."/>
            <person name="Submissions S."/>
        </authorList>
    </citation>
    <scope>NUCLEOTIDE SEQUENCE [LARGE SCALE GENOMIC DNA]</scope>
    <source>
        <strain evidence="5">DSM 20403</strain>
    </source>
</reference>
<proteinExistence type="predicted"/>
<dbReference type="GeneID" id="29802299"/>
<feature type="domain" description="Solute-binding protein family 3/N-terminal" evidence="3">
    <location>
        <begin position="26"/>
        <end position="255"/>
    </location>
</feature>
<dbReference type="Pfam" id="PF00497">
    <property type="entry name" value="SBP_bac_3"/>
    <property type="match status" value="1"/>
</dbReference>
<gene>
    <name evidence="4" type="ORF">SAMN02910432_01745</name>
</gene>
<evidence type="ECO:0000256" key="1">
    <source>
        <dbReference type="ARBA" id="ARBA00022729"/>
    </source>
</evidence>
<evidence type="ECO:0000259" key="3">
    <source>
        <dbReference type="SMART" id="SM00062"/>
    </source>
</evidence>
<dbReference type="Gene3D" id="3.40.190.10">
    <property type="entry name" value="Periplasmic binding protein-like II"/>
    <property type="match status" value="2"/>
</dbReference>
<evidence type="ECO:0000313" key="5">
    <source>
        <dbReference type="Proteomes" id="UP000182635"/>
    </source>
</evidence>
<dbReference type="InterPro" id="IPR001638">
    <property type="entry name" value="Solute-binding_3/MltF_N"/>
</dbReference>
<dbReference type="PANTHER" id="PTHR35936">
    <property type="entry name" value="MEMBRANE-BOUND LYTIC MUREIN TRANSGLYCOSYLASE F"/>
    <property type="match status" value="1"/>
</dbReference>
<dbReference type="AlphaFoldDB" id="A0A1I2SUG3"/>
<evidence type="ECO:0000313" key="4">
    <source>
        <dbReference type="EMBL" id="SFG53521.1"/>
    </source>
</evidence>
<dbReference type="SUPFAM" id="SSF53850">
    <property type="entry name" value="Periplasmic binding protein-like II"/>
    <property type="match status" value="1"/>
</dbReference>
<dbReference type="OrthoDB" id="8613538at2"/>
<keyword evidence="1 2" id="KW-0732">Signal</keyword>
<name>A0A1I2SUG3_9LACO</name>
<accession>A0A1I2SUG3</accession>